<evidence type="ECO:0000313" key="2">
    <source>
        <dbReference type="EMBL" id="EGG08925.1"/>
    </source>
</evidence>
<organism evidence="3">
    <name type="scientific">Melampsora larici-populina (strain 98AG31 / pathotype 3-4-7)</name>
    <name type="common">Poplar leaf rust fungus</name>
    <dbReference type="NCBI Taxonomy" id="747676"/>
    <lineage>
        <taxon>Eukaryota</taxon>
        <taxon>Fungi</taxon>
        <taxon>Dikarya</taxon>
        <taxon>Basidiomycota</taxon>
        <taxon>Pucciniomycotina</taxon>
        <taxon>Pucciniomycetes</taxon>
        <taxon>Pucciniales</taxon>
        <taxon>Melampsoraceae</taxon>
        <taxon>Melampsora</taxon>
    </lineage>
</organism>
<feature type="region of interest" description="Disordered" evidence="1">
    <location>
        <begin position="32"/>
        <end position="84"/>
    </location>
</feature>
<dbReference type="GeneID" id="18922363"/>
<feature type="compositionally biased region" description="Polar residues" evidence="1">
    <location>
        <begin position="255"/>
        <end position="267"/>
    </location>
</feature>
<dbReference type="Proteomes" id="UP000001072">
    <property type="component" value="Unassembled WGS sequence"/>
</dbReference>
<keyword evidence="3" id="KW-1185">Reference proteome</keyword>
<dbReference type="EMBL" id="GL883099">
    <property type="protein sequence ID" value="EGG08925.1"/>
    <property type="molecule type" value="Genomic_DNA"/>
</dbReference>
<name>F4RFI4_MELLP</name>
<gene>
    <name evidence="2" type="ORF">MELLADRAFT_104670</name>
</gene>
<proteinExistence type="predicted"/>
<protein>
    <submittedName>
        <fullName evidence="2">Uncharacterized protein</fullName>
    </submittedName>
</protein>
<dbReference type="InParanoid" id="F4RFI4"/>
<dbReference type="HOGENOM" id="CLU_921604_0_0_1"/>
<dbReference type="VEuPathDB" id="FungiDB:MELLADRAFT_104670"/>
<reference evidence="3" key="1">
    <citation type="journal article" date="2011" name="Proc. Natl. Acad. Sci. U.S.A.">
        <title>Obligate biotrophy features unraveled by the genomic analysis of rust fungi.</title>
        <authorList>
            <person name="Duplessis S."/>
            <person name="Cuomo C.A."/>
            <person name="Lin Y.-C."/>
            <person name="Aerts A."/>
            <person name="Tisserant E."/>
            <person name="Veneault-Fourrey C."/>
            <person name="Joly D.L."/>
            <person name="Hacquard S."/>
            <person name="Amselem J."/>
            <person name="Cantarel B.L."/>
            <person name="Chiu R."/>
            <person name="Coutinho P.M."/>
            <person name="Feau N."/>
            <person name="Field M."/>
            <person name="Frey P."/>
            <person name="Gelhaye E."/>
            <person name="Goldberg J."/>
            <person name="Grabherr M.G."/>
            <person name="Kodira C.D."/>
            <person name="Kohler A."/>
            <person name="Kuees U."/>
            <person name="Lindquist E.A."/>
            <person name="Lucas S.M."/>
            <person name="Mago R."/>
            <person name="Mauceli E."/>
            <person name="Morin E."/>
            <person name="Murat C."/>
            <person name="Pangilinan J.L."/>
            <person name="Park R."/>
            <person name="Pearson M."/>
            <person name="Quesneville H."/>
            <person name="Rouhier N."/>
            <person name="Sakthikumar S."/>
            <person name="Salamov A.A."/>
            <person name="Schmutz J."/>
            <person name="Selles B."/>
            <person name="Shapiro H."/>
            <person name="Tanguay P."/>
            <person name="Tuskan G.A."/>
            <person name="Henrissat B."/>
            <person name="Van de Peer Y."/>
            <person name="Rouze P."/>
            <person name="Ellis J.G."/>
            <person name="Dodds P.N."/>
            <person name="Schein J.E."/>
            <person name="Zhong S."/>
            <person name="Hamelin R.C."/>
            <person name="Grigoriev I.V."/>
            <person name="Szabo L.J."/>
            <person name="Martin F."/>
        </authorList>
    </citation>
    <scope>NUCLEOTIDE SEQUENCE [LARGE SCALE GENOMIC DNA]</scope>
    <source>
        <strain evidence="3">98AG31 / pathotype 3-4-7</strain>
    </source>
</reference>
<accession>F4RFI4</accession>
<evidence type="ECO:0000256" key="1">
    <source>
        <dbReference type="SAM" id="MobiDB-lite"/>
    </source>
</evidence>
<feature type="region of interest" description="Disordered" evidence="1">
    <location>
        <begin position="255"/>
        <end position="302"/>
    </location>
</feature>
<dbReference type="KEGG" id="mlr:MELLADRAFT_104670"/>
<dbReference type="AlphaFoldDB" id="F4RFI4"/>
<evidence type="ECO:0000313" key="3">
    <source>
        <dbReference type="Proteomes" id="UP000001072"/>
    </source>
</evidence>
<feature type="compositionally biased region" description="Acidic residues" evidence="1">
    <location>
        <begin position="281"/>
        <end position="290"/>
    </location>
</feature>
<sequence>MSKREACPQGKPCPAHISHPLSAVIHCPAQPPVPTPVLPKAIPPKTVTLRPVRGAKRRIPEGRPTSDDKNDGEDKDDVSSEGRGVVENGIEFATGKFPSHHLPELLTVMFLVHRRKVEEQACRKVEKVNEWECHDNPHAKGGQRQDQVQVLSKVGVKPRKKTIQVIPAMQTTEVGSKADREGIEANATVDPPIIQTKTGRTIDGHVGDTCAEAIGGHQVAKTNVCDTQPGKVTVGTNPQDVMICMLGVVTIESNQRAVKPSQKTQQIPPRGSMKRKKYASSDDETGDSDDSEKPPEVLSEGE</sequence>
<dbReference type="RefSeq" id="XP_007407899.1">
    <property type="nucleotide sequence ID" value="XM_007407837.1"/>
</dbReference>
<feature type="compositionally biased region" description="Basic and acidic residues" evidence="1">
    <location>
        <begin position="58"/>
        <end position="69"/>
    </location>
</feature>